<dbReference type="NCBIfam" id="TIGR01076">
    <property type="entry name" value="sortase_fam"/>
    <property type="match status" value="1"/>
</dbReference>
<dbReference type="SUPFAM" id="SSF63817">
    <property type="entry name" value="Sortase"/>
    <property type="match status" value="1"/>
</dbReference>
<dbReference type="InterPro" id="IPR005754">
    <property type="entry name" value="Sortase"/>
</dbReference>
<evidence type="ECO:0000256" key="2">
    <source>
        <dbReference type="SAM" id="MobiDB-lite"/>
    </source>
</evidence>
<protein>
    <submittedName>
        <fullName evidence="3">Sortase family protein</fullName>
    </submittedName>
</protein>
<keyword evidence="4" id="KW-1185">Reference proteome</keyword>
<proteinExistence type="predicted"/>
<dbReference type="Gene3D" id="2.40.260.10">
    <property type="entry name" value="Sortase"/>
    <property type="match status" value="1"/>
</dbReference>
<evidence type="ECO:0000313" key="4">
    <source>
        <dbReference type="Proteomes" id="UP001057134"/>
    </source>
</evidence>
<evidence type="ECO:0000313" key="3">
    <source>
        <dbReference type="EMBL" id="UQZ81366.1"/>
    </source>
</evidence>
<reference evidence="3" key="2">
    <citation type="journal article" date="2021" name="J Anim Sci Technol">
        <title>Complete genome sequence of Paenibacillus konkukensis sp. nov. SK3146 as a potential probiotic strain.</title>
        <authorList>
            <person name="Jung H.I."/>
            <person name="Park S."/>
            <person name="Niu K.M."/>
            <person name="Lee S.W."/>
            <person name="Kothari D."/>
            <person name="Yi K.J."/>
            <person name="Kim S.K."/>
        </authorList>
    </citation>
    <scope>NUCLEOTIDE SEQUENCE</scope>
    <source>
        <strain evidence="3">SK3146</strain>
    </source>
</reference>
<gene>
    <name evidence="3" type="ORF">SK3146_00522</name>
</gene>
<sequence>MQEKQKQSMMEQWNMLQFDHVEPLRWPQTDSAGMSGESRPVTEAEPEPQDDPVMIDGFAVLGTLSIGKLNLKEPIIMGTDSAVLKAGIGVVEPERRPGIPGNFVLAGHRSWTFGKQFSRLDELEAGDRIVVDTPQNSYVYSVTSRFLVKPDNLSVLDQKRDQAEMTLITCEPKVNPTHRLIVKAVLDEKTHNTG</sequence>
<organism evidence="3 4">
    <name type="scientific">Paenibacillus konkukensis</name>
    <dbReference type="NCBI Taxonomy" id="2020716"/>
    <lineage>
        <taxon>Bacteria</taxon>
        <taxon>Bacillati</taxon>
        <taxon>Bacillota</taxon>
        <taxon>Bacilli</taxon>
        <taxon>Bacillales</taxon>
        <taxon>Paenibacillaceae</taxon>
        <taxon>Paenibacillus</taxon>
    </lineage>
</organism>
<keyword evidence="1" id="KW-0378">Hydrolase</keyword>
<evidence type="ECO:0000256" key="1">
    <source>
        <dbReference type="ARBA" id="ARBA00022801"/>
    </source>
</evidence>
<dbReference type="InterPro" id="IPR042000">
    <property type="entry name" value="Sortase_D_2"/>
</dbReference>
<dbReference type="CDD" id="cd06166">
    <property type="entry name" value="Sortase_D_2"/>
    <property type="match status" value="1"/>
</dbReference>
<feature type="region of interest" description="Disordered" evidence="2">
    <location>
        <begin position="24"/>
        <end position="52"/>
    </location>
</feature>
<dbReference type="EMBL" id="CP027059">
    <property type="protein sequence ID" value="UQZ81366.1"/>
    <property type="molecule type" value="Genomic_DNA"/>
</dbReference>
<dbReference type="Pfam" id="PF04203">
    <property type="entry name" value="Sortase"/>
    <property type="match status" value="1"/>
</dbReference>
<name>A0ABY4RFP1_9BACL</name>
<reference evidence="3" key="1">
    <citation type="submission" date="2018-02" db="EMBL/GenBank/DDBJ databases">
        <authorList>
            <person name="Kim S.-K."/>
            <person name="Jung H.-I."/>
            <person name="Lee S.-W."/>
        </authorList>
    </citation>
    <scope>NUCLEOTIDE SEQUENCE</scope>
    <source>
        <strain evidence="3">SK3146</strain>
    </source>
</reference>
<dbReference type="Proteomes" id="UP001057134">
    <property type="component" value="Chromosome"/>
</dbReference>
<accession>A0ABY4RFP1</accession>
<dbReference type="InterPro" id="IPR023365">
    <property type="entry name" value="Sortase_dom-sf"/>
</dbReference>